<dbReference type="EMBL" id="HACA01027271">
    <property type="protein sequence ID" value="CDW44632.1"/>
    <property type="molecule type" value="Transcribed_RNA"/>
</dbReference>
<protein>
    <submittedName>
        <fullName evidence="1">Uncharacterized protein</fullName>
    </submittedName>
</protein>
<dbReference type="AlphaFoldDB" id="A0A0K2V3C4"/>
<name>A0A0K2V3C4_LEPSM</name>
<sequence>MSGVFIMSYFQLLTNICTFLKDASLIMSSYCLIPVCFYCHYWDYILPLYMVKCSPSLKAAHALTHS</sequence>
<organism evidence="1">
    <name type="scientific">Lepeophtheirus salmonis</name>
    <name type="common">Salmon louse</name>
    <name type="synonym">Caligus salmonis</name>
    <dbReference type="NCBI Taxonomy" id="72036"/>
    <lineage>
        <taxon>Eukaryota</taxon>
        <taxon>Metazoa</taxon>
        <taxon>Ecdysozoa</taxon>
        <taxon>Arthropoda</taxon>
        <taxon>Crustacea</taxon>
        <taxon>Multicrustacea</taxon>
        <taxon>Hexanauplia</taxon>
        <taxon>Copepoda</taxon>
        <taxon>Siphonostomatoida</taxon>
        <taxon>Caligidae</taxon>
        <taxon>Lepeophtheirus</taxon>
    </lineage>
</organism>
<reference evidence="1" key="1">
    <citation type="submission" date="2014-05" db="EMBL/GenBank/DDBJ databases">
        <authorList>
            <person name="Chronopoulou M."/>
        </authorList>
    </citation>
    <scope>NUCLEOTIDE SEQUENCE</scope>
    <source>
        <tissue evidence="1">Whole organism</tissue>
    </source>
</reference>
<proteinExistence type="predicted"/>
<evidence type="ECO:0000313" key="1">
    <source>
        <dbReference type="EMBL" id="CDW44632.1"/>
    </source>
</evidence>
<accession>A0A0K2V3C4</accession>